<dbReference type="EMBL" id="SNRY01003771">
    <property type="protein sequence ID" value="KAA6319797.1"/>
    <property type="molecule type" value="Genomic_DNA"/>
</dbReference>
<proteinExistence type="predicted"/>
<comment type="caution">
    <text evidence="1">The sequence shown here is derived from an EMBL/GenBank/DDBJ whole genome shotgun (WGS) entry which is preliminary data.</text>
</comment>
<organism evidence="1">
    <name type="scientific">termite gut metagenome</name>
    <dbReference type="NCBI Taxonomy" id="433724"/>
    <lineage>
        <taxon>unclassified sequences</taxon>
        <taxon>metagenomes</taxon>
        <taxon>organismal metagenomes</taxon>
    </lineage>
</organism>
<dbReference type="AlphaFoldDB" id="A0A5J4QDQ2"/>
<sequence>NRLDIMTTGKYGSCQKFLAQGLVTVSKSGSTIYTSLKYKTYDSSTMSVSRIGVGQYQVSHNLGTSNYTVMLTGVYSTVEGTDREVFAMLYSVSSYSFIVYTQDDPTQNDGSFNFQVISTADWT</sequence>
<gene>
    <name evidence="1" type="ORF">EZS27_030353</name>
</gene>
<evidence type="ECO:0000313" key="1">
    <source>
        <dbReference type="EMBL" id="KAA6319797.1"/>
    </source>
</evidence>
<protein>
    <submittedName>
        <fullName evidence="1">Uncharacterized protein</fullName>
    </submittedName>
</protein>
<feature type="non-terminal residue" evidence="1">
    <location>
        <position position="1"/>
    </location>
</feature>
<name>A0A5J4QDQ2_9ZZZZ</name>
<reference evidence="1" key="1">
    <citation type="submission" date="2019-03" db="EMBL/GenBank/DDBJ databases">
        <title>Single cell metagenomics reveals metabolic interactions within the superorganism composed of flagellate Streblomastix strix and complex community of Bacteroidetes bacteria on its surface.</title>
        <authorList>
            <person name="Treitli S.C."/>
            <person name="Kolisko M."/>
            <person name="Husnik F."/>
            <person name="Keeling P."/>
            <person name="Hampl V."/>
        </authorList>
    </citation>
    <scope>NUCLEOTIDE SEQUENCE</scope>
    <source>
        <strain evidence="1">STM</strain>
    </source>
</reference>
<accession>A0A5J4QDQ2</accession>